<dbReference type="Proteomes" id="UP001596266">
    <property type="component" value="Unassembled WGS sequence"/>
</dbReference>
<comment type="caution">
    <text evidence="5">The sequence shown here is derived from an EMBL/GenBank/DDBJ whole genome shotgun (WGS) entry which is preliminary data.</text>
</comment>
<dbReference type="EMBL" id="JBHSUA010000006">
    <property type="protein sequence ID" value="MFC6395586.1"/>
    <property type="molecule type" value="Genomic_DNA"/>
</dbReference>
<evidence type="ECO:0000313" key="5">
    <source>
        <dbReference type="EMBL" id="MFC6395586.1"/>
    </source>
</evidence>
<evidence type="ECO:0000256" key="4">
    <source>
        <dbReference type="RuleBase" id="RU361279"/>
    </source>
</evidence>
<dbReference type="PANTHER" id="PTHR23407">
    <property type="entry name" value="ATPASE INHIBITOR/5-FORMYLTETRAHYDROFOLATE CYCLO-LIGASE"/>
    <property type="match status" value="1"/>
</dbReference>
<dbReference type="RefSeq" id="WP_343886326.1">
    <property type="nucleotide sequence ID" value="NZ_BAAAKI010000014.1"/>
</dbReference>
<dbReference type="SUPFAM" id="SSF100950">
    <property type="entry name" value="NagB/RpiA/CoA transferase-like"/>
    <property type="match status" value="1"/>
</dbReference>
<dbReference type="PIRSF" id="PIRSF006806">
    <property type="entry name" value="FTHF_cligase"/>
    <property type="match status" value="1"/>
</dbReference>
<keyword evidence="3 4" id="KW-0067">ATP-binding</keyword>
<evidence type="ECO:0000256" key="1">
    <source>
        <dbReference type="ARBA" id="ARBA00010638"/>
    </source>
</evidence>
<keyword evidence="5" id="KW-0436">Ligase</keyword>
<evidence type="ECO:0000256" key="2">
    <source>
        <dbReference type="ARBA" id="ARBA00022741"/>
    </source>
</evidence>
<name>A0ABW1WXK9_9ACTN</name>
<reference evidence="6" key="1">
    <citation type="journal article" date="2019" name="Int. J. Syst. Evol. Microbiol.">
        <title>The Global Catalogue of Microorganisms (GCM) 10K type strain sequencing project: providing services to taxonomists for standard genome sequencing and annotation.</title>
        <authorList>
            <consortium name="The Broad Institute Genomics Platform"/>
            <consortium name="The Broad Institute Genome Sequencing Center for Infectious Disease"/>
            <person name="Wu L."/>
            <person name="Ma J."/>
        </authorList>
    </citation>
    <scope>NUCLEOTIDE SEQUENCE [LARGE SCALE GENOMIC DNA]</scope>
    <source>
        <strain evidence="6">CGMCC 1.15277</strain>
    </source>
</reference>
<organism evidence="5 6">
    <name type="scientific">Luteococcus sanguinis</name>
    <dbReference type="NCBI Taxonomy" id="174038"/>
    <lineage>
        <taxon>Bacteria</taxon>
        <taxon>Bacillati</taxon>
        <taxon>Actinomycetota</taxon>
        <taxon>Actinomycetes</taxon>
        <taxon>Propionibacteriales</taxon>
        <taxon>Propionibacteriaceae</taxon>
        <taxon>Luteococcus</taxon>
    </lineage>
</organism>
<keyword evidence="4" id="KW-0460">Magnesium</keyword>
<dbReference type="GO" id="GO:0030272">
    <property type="term" value="F:5-formyltetrahydrofolate cyclo-ligase activity"/>
    <property type="evidence" value="ECO:0007669"/>
    <property type="project" value="UniProtKB-EC"/>
</dbReference>
<keyword evidence="2 4" id="KW-0547">Nucleotide-binding</keyword>
<dbReference type="Pfam" id="PF01812">
    <property type="entry name" value="5-FTHF_cyc-lig"/>
    <property type="match status" value="1"/>
</dbReference>
<dbReference type="InterPro" id="IPR002698">
    <property type="entry name" value="FTHF_cligase"/>
</dbReference>
<comment type="cofactor">
    <cofactor evidence="4">
        <name>Mg(2+)</name>
        <dbReference type="ChEBI" id="CHEBI:18420"/>
    </cofactor>
</comment>
<accession>A0ABW1WXK9</accession>
<keyword evidence="6" id="KW-1185">Reference proteome</keyword>
<evidence type="ECO:0000313" key="6">
    <source>
        <dbReference type="Proteomes" id="UP001596266"/>
    </source>
</evidence>
<evidence type="ECO:0000256" key="3">
    <source>
        <dbReference type="ARBA" id="ARBA00022840"/>
    </source>
</evidence>
<dbReference type="PANTHER" id="PTHR23407:SF1">
    <property type="entry name" value="5-FORMYLTETRAHYDROFOLATE CYCLO-LIGASE"/>
    <property type="match status" value="1"/>
</dbReference>
<comment type="catalytic activity">
    <reaction evidence="4">
        <text>(6S)-5-formyl-5,6,7,8-tetrahydrofolate + ATP = (6R)-5,10-methenyltetrahydrofolate + ADP + phosphate</text>
        <dbReference type="Rhea" id="RHEA:10488"/>
        <dbReference type="ChEBI" id="CHEBI:30616"/>
        <dbReference type="ChEBI" id="CHEBI:43474"/>
        <dbReference type="ChEBI" id="CHEBI:57455"/>
        <dbReference type="ChEBI" id="CHEBI:57457"/>
        <dbReference type="ChEBI" id="CHEBI:456216"/>
        <dbReference type="EC" id="6.3.3.2"/>
    </reaction>
</comment>
<protein>
    <recommendedName>
        <fullName evidence="4">5-formyltetrahydrofolate cyclo-ligase</fullName>
        <ecNumber evidence="4">6.3.3.2</ecNumber>
    </recommendedName>
</protein>
<gene>
    <name evidence="5" type="ORF">ACFP57_01060</name>
</gene>
<dbReference type="InterPro" id="IPR037171">
    <property type="entry name" value="NagB/RpiA_transferase-like"/>
</dbReference>
<dbReference type="EC" id="6.3.3.2" evidence="4"/>
<dbReference type="InterPro" id="IPR024185">
    <property type="entry name" value="FTHF_cligase-like_sf"/>
</dbReference>
<dbReference type="NCBIfam" id="TIGR02727">
    <property type="entry name" value="MTHFS_bact"/>
    <property type="match status" value="1"/>
</dbReference>
<comment type="similarity">
    <text evidence="1 4">Belongs to the 5-formyltetrahydrofolate cyclo-ligase family.</text>
</comment>
<dbReference type="Gene3D" id="3.40.50.10420">
    <property type="entry name" value="NagB/RpiA/CoA transferase-like"/>
    <property type="match status" value="1"/>
</dbReference>
<sequence length="206" mass="22103">MTATTPEGAAARAKSQLRAERLAARRAVPTMIWQEWDEQRDARVLEQLTDAGTIATYLSMPAGGSRPEPGTLAVTETLWRRGQRVLAPVLSPTADGARHDPDWARYEGPDRLRDGLWGIPEPTGPALGAAALAQADVVLCSAMAVTLDGRRLGVGGGWFDRALAFARPDALLVALVTDDDVVDALPTEPHDRTIDVIVTPTRTLHA</sequence>
<proteinExistence type="inferred from homology"/>
<keyword evidence="4" id="KW-0479">Metal-binding</keyword>